<protein>
    <recommendedName>
        <fullName evidence="4 13">Tetraacyldisaccharide 4'-kinase</fullName>
        <ecNumber evidence="3 13">2.7.1.130</ecNumber>
    </recommendedName>
    <alternativeName>
        <fullName evidence="12 13">Lipid A 4'-kinase</fullName>
    </alternativeName>
</protein>
<dbReference type="PANTHER" id="PTHR42724">
    <property type="entry name" value="TETRAACYLDISACCHARIDE 4'-KINASE"/>
    <property type="match status" value="1"/>
</dbReference>
<keyword evidence="9 13" id="KW-0418">Kinase</keyword>
<evidence type="ECO:0000256" key="6">
    <source>
        <dbReference type="ARBA" id="ARBA00022556"/>
    </source>
</evidence>
<dbReference type="Pfam" id="PF02606">
    <property type="entry name" value="LpxK"/>
    <property type="match status" value="1"/>
</dbReference>
<comment type="pathway">
    <text evidence="2 13">Glycolipid biosynthesis; lipid IV(A) biosynthesis; lipid IV(A) from (3R)-3-hydroxytetradecanoyl-[acyl-carrier-protein] and UDP-N-acetyl-alpha-D-glucosamine: step 6/6.</text>
</comment>
<evidence type="ECO:0000256" key="8">
    <source>
        <dbReference type="ARBA" id="ARBA00022741"/>
    </source>
</evidence>
<evidence type="ECO:0000256" key="1">
    <source>
        <dbReference type="ARBA" id="ARBA00002274"/>
    </source>
</evidence>
<dbReference type="GO" id="GO:0016301">
    <property type="term" value="F:kinase activity"/>
    <property type="evidence" value="ECO:0007669"/>
    <property type="project" value="UniProtKB-KW"/>
</dbReference>
<dbReference type="EMBL" id="SHKM01000001">
    <property type="protein sequence ID" value="RZT90465.1"/>
    <property type="molecule type" value="Genomic_DNA"/>
</dbReference>
<dbReference type="HAMAP" id="MF_00409">
    <property type="entry name" value="LpxK"/>
    <property type="match status" value="1"/>
</dbReference>
<evidence type="ECO:0000256" key="2">
    <source>
        <dbReference type="ARBA" id="ARBA00004870"/>
    </source>
</evidence>
<evidence type="ECO:0000256" key="11">
    <source>
        <dbReference type="ARBA" id="ARBA00023098"/>
    </source>
</evidence>
<comment type="function">
    <text evidence="1 13">Transfers the gamma-phosphate of ATP to the 4'-position of a tetraacyldisaccharide 1-phosphate intermediate (termed DS-1-P) to form tetraacyldisaccharide 1,4'-bis-phosphate (lipid IVA).</text>
</comment>
<keyword evidence="11 13" id="KW-0443">Lipid metabolism</keyword>
<keyword evidence="5 13" id="KW-0444">Lipid biosynthesis</keyword>
<evidence type="ECO:0000256" key="7">
    <source>
        <dbReference type="ARBA" id="ARBA00022679"/>
    </source>
</evidence>
<comment type="similarity">
    <text evidence="13">Belongs to the LpxK family.</text>
</comment>
<evidence type="ECO:0000256" key="10">
    <source>
        <dbReference type="ARBA" id="ARBA00022840"/>
    </source>
</evidence>
<evidence type="ECO:0000256" key="13">
    <source>
        <dbReference type="HAMAP-Rule" id="MF_00409"/>
    </source>
</evidence>
<keyword evidence="10 13" id="KW-0067">ATP-binding</keyword>
<keyword evidence="8 13" id="KW-0547">Nucleotide-binding</keyword>
<dbReference type="EC" id="2.7.1.130" evidence="3 13"/>
<evidence type="ECO:0000256" key="9">
    <source>
        <dbReference type="ARBA" id="ARBA00022777"/>
    </source>
</evidence>
<dbReference type="InterPro" id="IPR027417">
    <property type="entry name" value="P-loop_NTPase"/>
</dbReference>
<organism evidence="14 15">
    <name type="scientific">Azospira oryzae</name>
    <dbReference type="NCBI Taxonomy" id="146939"/>
    <lineage>
        <taxon>Bacteria</taxon>
        <taxon>Pseudomonadati</taxon>
        <taxon>Pseudomonadota</taxon>
        <taxon>Betaproteobacteria</taxon>
        <taxon>Rhodocyclales</taxon>
        <taxon>Rhodocyclaceae</taxon>
        <taxon>Azospira</taxon>
    </lineage>
</organism>
<dbReference type="SUPFAM" id="SSF52540">
    <property type="entry name" value="P-loop containing nucleoside triphosphate hydrolases"/>
    <property type="match status" value="1"/>
</dbReference>
<comment type="catalytic activity">
    <reaction evidence="13">
        <text>a lipid A disaccharide + ATP = a lipid IVA + ADP + H(+)</text>
        <dbReference type="Rhea" id="RHEA:67840"/>
        <dbReference type="ChEBI" id="CHEBI:15378"/>
        <dbReference type="ChEBI" id="CHEBI:30616"/>
        <dbReference type="ChEBI" id="CHEBI:176343"/>
        <dbReference type="ChEBI" id="CHEBI:176425"/>
        <dbReference type="ChEBI" id="CHEBI:456216"/>
        <dbReference type="EC" id="2.7.1.130"/>
    </reaction>
</comment>
<comment type="caution">
    <text evidence="14">The sequence shown here is derived from an EMBL/GenBank/DDBJ whole genome shotgun (WGS) entry which is preliminary data.</text>
</comment>
<gene>
    <name evidence="13" type="primary">lpxK</name>
    <name evidence="14" type="ORF">EV678_1281</name>
</gene>
<evidence type="ECO:0000256" key="4">
    <source>
        <dbReference type="ARBA" id="ARBA00016436"/>
    </source>
</evidence>
<dbReference type="PANTHER" id="PTHR42724:SF1">
    <property type="entry name" value="TETRAACYLDISACCHARIDE 4'-KINASE, MITOCHONDRIAL-RELATED"/>
    <property type="match status" value="1"/>
</dbReference>
<name>A0ABY0ISR1_9RHOO</name>
<evidence type="ECO:0000313" key="14">
    <source>
        <dbReference type="EMBL" id="RZT90465.1"/>
    </source>
</evidence>
<dbReference type="Proteomes" id="UP000292136">
    <property type="component" value="Unassembled WGS sequence"/>
</dbReference>
<dbReference type="RefSeq" id="WP_207222196.1">
    <property type="nucleotide sequence ID" value="NZ_SHKM01000001.1"/>
</dbReference>
<proteinExistence type="inferred from homology"/>
<evidence type="ECO:0000256" key="12">
    <source>
        <dbReference type="ARBA" id="ARBA00029757"/>
    </source>
</evidence>
<keyword evidence="6 13" id="KW-0441">Lipid A biosynthesis</keyword>
<accession>A0ABY0ISR1</accession>
<keyword evidence="15" id="KW-1185">Reference proteome</keyword>
<reference evidence="14 15" key="1">
    <citation type="submission" date="2019-02" db="EMBL/GenBank/DDBJ databases">
        <title>Genomic Encyclopedia of Type Strains, Phase IV (KMG-IV): sequencing the most valuable type-strain genomes for metagenomic binning, comparative biology and taxonomic classification.</title>
        <authorList>
            <person name="Goeker M."/>
        </authorList>
    </citation>
    <scope>NUCLEOTIDE SEQUENCE [LARGE SCALE GENOMIC DNA]</scope>
    <source>
        <strain evidence="14 15">DSM 21223</strain>
    </source>
</reference>
<evidence type="ECO:0000313" key="15">
    <source>
        <dbReference type="Proteomes" id="UP000292136"/>
    </source>
</evidence>
<dbReference type="NCBIfam" id="TIGR00682">
    <property type="entry name" value="lpxK"/>
    <property type="match status" value="1"/>
</dbReference>
<feature type="binding site" evidence="13">
    <location>
        <begin position="74"/>
        <end position="81"/>
    </location>
    <ligand>
        <name>ATP</name>
        <dbReference type="ChEBI" id="CHEBI:30616"/>
    </ligand>
</feature>
<keyword evidence="7 13" id="KW-0808">Transferase</keyword>
<dbReference type="InterPro" id="IPR003758">
    <property type="entry name" value="LpxK"/>
</dbReference>
<evidence type="ECO:0000256" key="3">
    <source>
        <dbReference type="ARBA" id="ARBA00012071"/>
    </source>
</evidence>
<evidence type="ECO:0000256" key="5">
    <source>
        <dbReference type="ARBA" id="ARBA00022516"/>
    </source>
</evidence>
<sequence>MALGPRLQKFWFRGALPRRGDGAPAWFDTLLFNLLTPISWLFRGLTALRRLAFRHGWLGSARLPVPVVVVGNIIVGGAGKTPLTLYLARQLRAAGLRPGIVSRGYGSAQEGVAAVSPEATPAQVGDEPLLLARESGCPVWIGRDRAAAARALLAASPDCNLILCDDGLQHYRLARDVEIAVCDVRGLGNGRLLPVGPLREPRQRLAQVDAVVGNGMAAELLFSAKAATPPLFRMDLRPASFHGLQDPSRQCSAADLAGKRLYAVAGIGHPQRFFRTLAELGLTVEARAFPDHHAYNAADLAFARDGVLLTTAKDGVKCAAIYGGEAWVLPVDAQLTPDLSAFVLEKINGRTVAGHPGLPGVQE</sequence>